<dbReference type="RefSeq" id="WP_005995846.1">
    <property type="nucleotide sequence ID" value="NZ_AECZ01000030.1"/>
</dbReference>
<name>E1K0G4_SOLFR</name>
<evidence type="ECO:0000313" key="2">
    <source>
        <dbReference type="Proteomes" id="UP000006250"/>
    </source>
</evidence>
<protein>
    <submittedName>
        <fullName evidence="1">Uncharacterized protein</fullName>
    </submittedName>
</protein>
<keyword evidence="2" id="KW-1185">Reference proteome</keyword>
<dbReference type="AlphaFoldDB" id="E1K0G4"/>
<dbReference type="EMBL" id="AECZ01000030">
    <property type="protein sequence ID" value="EFL49907.1"/>
    <property type="molecule type" value="Genomic_DNA"/>
</dbReference>
<accession>E1K0G4</accession>
<proteinExistence type="predicted"/>
<comment type="caution">
    <text evidence="1">The sequence shown here is derived from an EMBL/GenBank/DDBJ whole genome shotgun (WGS) entry which is preliminary data.</text>
</comment>
<dbReference type="STRING" id="596151.DesfrDRAFT_3364"/>
<sequence>MSKREKILLAAVCVTAVLGLWITLDRPSRQTAPKPASGDAAQAANMLRAIKDSDLSPATISLVSAIGRKWPATAFYDKPLSGRGPVQHAVLPRYSGYVELGSGKLAVLDGMEYQAGDALEGGGYKVVSIAPDQVVLESLANGQQVTIPYEGQDARQGR</sequence>
<gene>
    <name evidence="1" type="ORF">DesfrDRAFT_3364</name>
</gene>
<reference evidence="1 2" key="1">
    <citation type="submission" date="2010-08" db="EMBL/GenBank/DDBJ databases">
        <title>The draft genome of Desulfovibrio fructosovorans JJ.</title>
        <authorList>
            <consortium name="US DOE Joint Genome Institute (JGI-PGF)"/>
            <person name="Lucas S."/>
            <person name="Copeland A."/>
            <person name="Lapidus A."/>
            <person name="Cheng J.-F."/>
            <person name="Bruce D."/>
            <person name="Goodwin L."/>
            <person name="Pitluck S."/>
            <person name="Land M.L."/>
            <person name="Hauser L."/>
            <person name="Chang Y.-J."/>
            <person name="Jeffries C."/>
            <person name="Wall J.D."/>
            <person name="Stahl D.A."/>
            <person name="Arkin A.P."/>
            <person name="Dehal P."/>
            <person name="Stolyar S.M."/>
            <person name="Hazen T.C."/>
            <person name="Woyke T.J."/>
        </authorList>
    </citation>
    <scope>NUCLEOTIDE SEQUENCE [LARGE SCALE GENOMIC DNA]</scope>
    <source>
        <strain evidence="1 2">JJ</strain>
    </source>
</reference>
<dbReference type="eggNOG" id="ENOG5033GV5">
    <property type="taxonomic scope" value="Bacteria"/>
</dbReference>
<evidence type="ECO:0000313" key="1">
    <source>
        <dbReference type="EMBL" id="EFL49907.1"/>
    </source>
</evidence>
<dbReference type="OrthoDB" id="5456333at2"/>
<organism evidence="1 2">
    <name type="scientific">Solidesulfovibrio fructosivorans JJ]</name>
    <dbReference type="NCBI Taxonomy" id="596151"/>
    <lineage>
        <taxon>Bacteria</taxon>
        <taxon>Pseudomonadati</taxon>
        <taxon>Thermodesulfobacteriota</taxon>
        <taxon>Desulfovibrionia</taxon>
        <taxon>Desulfovibrionales</taxon>
        <taxon>Desulfovibrionaceae</taxon>
        <taxon>Solidesulfovibrio</taxon>
    </lineage>
</organism>
<dbReference type="Proteomes" id="UP000006250">
    <property type="component" value="Unassembled WGS sequence"/>
</dbReference>